<dbReference type="Proteomes" id="UP000199550">
    <property type="component" value="Unassembled WGS sequence"/>
</dbReference>
<dbReference type="OrthoDB" id="9800876at2"/>
<reference evidence="1 2" key="1">
    <citation type="submission" date="2016-10" db="EMBL/GenBank/DDBJ databases">
        <authorList>
            <person name="de Groot N.N."/>
        </authorList>
    </citation>
    <scope>NUCLEOTIDE SEQUENCE [LARGE SCALE GENOMIC DNA]</scope>
    <source>
        <strain evidence="1 2">DSM 16199</strain>
    </source>
</reference>
<evidence type="ECO:0000313" key="1">
    <source>
        <dbReference type="EMBL" id="SFL27786.1"/>
    </source>
</evidence>
<dbReference type="STRING" id="195913.SAMN04488004_11230"/>
<dbReference type="RefSeq" id="WP_090189798.1">
    <property type="nucleotide sequence ID" value="NZ_CAXIDI010000003.1"/>
</dbReference>
<dbReference type="AlphaFoldDB" id="A0A1I4GF90"/>
<sequence>MISIDVLVAEVSGLNRQDLDLWIAQSWVRPDDDAGDLVFQDIDVARIKLILELRGTMEIDDHAMPVVLSLLDQLYDMRRQVQALGTAITETAPDDVQRALAQRLTQQMRGVLH</sequence>
<name>A0A1I4GF90_9RHOB</name>
<protein>
    <submittedName>
        <fullName evidence="1">Chaperone modulatory protein CbpM</fullName>
    </submittedName>
</protein>
<accession>A0A1I4GF90</accession>
<organism evidence="1 2">
    <name type="scientific">Loktanella salsilacus</name>
    <dbReference type="NCBI Taxonomy" id="195913"/>
    <lineage>
        <taxon>Bacteria</taxon>
        <taxon>Pseudomonadati</taxon>
        <taxon>Pseudomonadota</taxon>
        <taxon>Alphaproteobacteria</taxon>
        <taxon>Rhodobacterales</taxon>
        <taxon>Roseobacteraceae</taxon>
        <taxon>Loktanella</taxon>
    </lineage>
</organism>
<dbReference type="GeneID" id="97891552"/>
<proteinExistence type="predicted"/>
<keyword evidence="2" id="KW-1185">Reference proteome</keyword>
<dbReference type="EMBL" id="FOTF01000012">
    <property type="protein sequence ID" value="SFL27786.1"/>
    <property type="molecule type" value="Genomic_DNA"/>
</dbReference>
<gene>
    <name evidence="1" type="ORF">SAMN04488004_11230</name>
</gene>
<dbReference type="Gene3D" id="1.10.1660.10">
    <property type="match status" value="1"/>
</dbReference>
<evidence type="ECO:0000313" key="2">
    <source>
        <dbReference type="Proteomes" id="UP000199550"/>
    </source>
</evidence>